<dbReference type="PANTHER" id="PTHR12029:SF11">
    <property type="entry name" value="METHYLTRANSFERASE TARBP1-RELATED"/>
    <property type="match status" value="1"/>
</dbReference>
<dbReference type="GO" id="GO:0016423">
    <property type="term" value="F:tRNA (guanine) methyltransferase activity"/>
    <property type="evidence" value="ECO:0007669"/>
    <property type="project" value="InterPro"/>
</dbReference>
<dbReference type="eggNOG" id="KOG0839">
    <property type="taxonomic scope" value="Eukaryota"/>
</dbReference>
<feature type="domain" description="tRNA/rRNA methyltransferase SpoU type" evidence="4">
    <location>
        <begin position="1330"/>
        <end position="1476"/>
    </location>
</feature>
<evidence type="ECO:0000313" key="6">
    <source>
        <dbReference type="Proteomes" id="UP000054350"/>
    </source>
</evidence>
<sequence>MSTDLLQSIIKLASTDDLLALLRDDVLRTRGDPSLLEKVNVLVEELLERVDQAVVDSLFKKFLQFRSGLKSLDDAQVKLVRAILTRFLLAHEDLVLELLAQQIEASQGLSFAAPVAFARPSWSRIPNHPTICTDLSEAISLLGAVVSSQPPSDVVFDALFGLARACATCLDRDVRLAAMHQIPVIMRSTKDQSCASRALTEIYATVVSMADHGVLRLECAQMLAALLPFLERATTPCIWSDDRIFRMLQTSLVLPDPSARKFALYCVKRLSDPAQQPPTAAKVLRSALFPAAVSQETWGQFFLLYETVAETYHHLIRPMFAALESHLVSSPLDRSWWLLALERGFQNDSVAARKQIIQFVLNVPHPVRRALAGERAFLNTLFTAAEWTPLYAVNVQGAFVSVFGELVAQFWAGMIAEDATLVETLLLPRLRETRSLVCLLFVTQGISQAAEHVRLSTAGFQALVQLTSHTSLNSPSVRELIEKLVLDTVTAQNPRAFPITTVFQSLANLTHLDHPQLDAWLAQLDLVAPVTTAVHALLNEPRHAQLARRESRWLAFLIARLPRAVQRTVLDAVCDLVGQVYTRPYLAPGVPEMRIIFMTELDVPDARQRVASEVVSYLWTRAIASPPVEFLEEFKRAIACFGPWMDAGRTAQQITSILTTRNAAVVEDQVAKVLAMSALVTLKLHDRVDAAVVRKAELQRPDGMRAGWNDLMAEFTTLKWQAIMGSAKTSADPALLDALADELESNHREHSVILMDALAAAISPSNVDLLQRVLSTAWGLVMENTSVPKLFGPLYRSFLRLLLQTKLFEAEKLTGLVCGYLAKIRDLSEVKLHTMSLALETLFPVLVNRPNITVRYLEPLVEWIMFGPLRDRDEDRIETVWMMKLGRDEGAFTDYSVRVHANVLALQLASTPALKEPTLDFFVRQLARAEMRPELEFPNQLVNRQKVRLLSTLLLVVPLIVTKTSALRYLEQFARLMDQETTMNVRQYYEWLLARIALEDPTACQSFLFAELHDYNTRSQKITSLLVVVGYMVQSLGRIGSPANIMSTAEAVFGVVTPWLATNHFTVRLHTQWVISRTWRICETFAKRDGAPAALKALLARQDLVALVKFIHTNRDSTKFRTKYIAANYLNNDFDPVDDWTLAFVFELFPTLSSETASDERVSARAFRRVLQGGGVKVDVGAGWPRVSAPERVFYLKESQMEDEAQPSHGADLVVDQTTGVVADLATNATPAKNNCKNKGKGNGDPKAPTPAQPETVQTTETGLVPVQRKITPWAAMMEPDFDLTSRTAVSAAEAVIYADQPTTGLGAVQNMIRSIPGAVGAGRAGRFQFIVCASLVEMATNLGGLCRTSEIFGLEALAVHSARIRDDPTFRALAVSADRHMPMVEAPRTQLADWLRTMKRDHHYTVVALEQTSASVALHKLPAFPTKMILLLGKEKEGVPADLLAAGDIVDLCIEIPQLGLTRSLNVHNSAAILIWEYVRRQLLSLNA</sequence>
<dbReference type="InterPro" id="IPR016024">
    <property type="entry name" value="ARM-type_fold"/>
</dbReference>
<dbReference type="VEuPathDB" id="FungiDB:AMAG_09769"/>
<name>A0A0L0STD3_ALLM3</name>
<reference evidence="5 6" key="1">
    <citation type="submission" date="2009-11" db="EMBL/GenBank/DDBJ databases">
        <title>Annotation of Allomyces macrogynus ATCC 38327.</title>
        <authorList>
            <consortium name="The Broad Institute Genome Sequencing Platform"/>
            <person name="Russ C."/>
            <person name="Cuomo C."/>
            <person name="Burger G."/>
            <person name="Gray M.W."/>
            <person name="Holland P.W.H."/>
            <person name="King N."/>
            <person name="Lang F.B.F."/>
            <person name="Roger A.J."/>
            <person name="Ruiz-Trillo I."/>
            <person name="Young S.K."/>
            <person name="Zeng Q."/>
            <person name="Gargeya S."/>
            <person name="Fitzgerald M."/>
            <person name="Haas B."/>
            <person name="Abouelleil A."/>
            <person name="Alvarado L."/>
            <person name="Arachchi H.M."/>
            <person name="Berlin A."/>
            <person name="Chapman S.B."/>
            <person name="Gearin G."/>
            <person name="Goldberg J."/>
            <person name="Griggs A."/>
            <person name="Gujja S."/>
            <person name="Hansen M."/>
            <person name="Heiman D."/>
            <person name="Howarth C."/>
            <person name="Larimer J."/>
            <person name="Lui A."/>
            <person name="MacDonald P.J.P."/>
            <person name="McCowen C."/>
            <person name="Montmayeur A."/>
            <person name="Murphy C."/>
            <person name="Neiman D."/>
            <person name="Pearson M."/>
            <person name="Priest M."/>
            <person name="Roberts A."/>
            <person name="Saif S."/>
            <person name="Shea T."/>
            <person name="Sisk P."/>
            <person name="Stolte C."/>
            <person name="Sykes S."/>
            <person name="Wortman J."/>
            <person name="Nusbaum C."/>
            <person name="Birren B."/>
        </authorList>
    </citation>
    <scope>NUCLEOTIDE SEQUENCE [LARGE SCALE GENOMIC DNA]</scope>
    <source>
        <strain evidence="5 6">ATCC 38327</strain>
    </source>
</reference>
<dbReference type="PANTHER" id="PTHR12029">
    <property type="entry name" value="RNA METHYLTRANSFERASE"/>
    <property type="match status" value="1"/>
</dbReference>
<evidence type="ECO:0000256" key="1">
    <source>
        <dbReference type="ARBA" id="ARBA00022603"/>
    </source>
</evidence>
<dbReference type="EMBL" id="GG745348">
    <property type="protein sequence ID" value="KNE65793.1"/>
    <property type="molecule type" value="Genomic_DNA"/>
</dbReference>
<dbReference type="InterPro" id="IPR029026">
    <property type="entry name" value="tRNA_m1G_MTases_N"/>
</dbReference>
<accession>A0A0L0STD3</accession>
<dbReference type="InterPro" id="IPR029028">
    <property type="entry name" value="Alpha/beta_knot_MTases"/>
</dbReference>
<dbReference type="SUPFAM" id="SSF75217">
    <property type="entry name" value="alpha/beta knot"/>
    <property type="match status" value="1"/>
</dbReference>
<dbReference type="Proteomes" id="UP000054350">
    <property type="component" value="Unassembled WGS sequence"/>
</dbReference>
<dbReference type="STRING" id="578462.A0A0L0STD3"/>
<dbReference type="SUPFAM" id="SSF48371">
    <property type="entry name" value="ARM repeat"/>
    <property type="match status" value="1"/>
</dbReference>
<gene>
    <name evidence="5" type="ORF">AMAG_09769</name>
</gene>
<protein>
    <recommendedName>
        <fullName evidence="4">tRNA/rRNA methyltransferase SpoU type domain-containing protein</fullName>
    </recommendedName>
</protein>
<dbReference type="Pfam" id="PF00588">
    <property type="entry name" value="SpoU_methylase"/>
    <property type="match status" value="1"/>
</dbReference>
<keyword evidence="1" id="KW-0489">Methyltransferase</keyword>
<dbReference type="OMA" id="NHRAQED"/>
<evidence type="ECO:0000256" key="2">
    <source>
        <dbReference type="ARBA" id="ARBA00022679"/>
    </source>
</evidence>
<organism evidence="5 6">
    <name type="scientific">Allomyces macrogynus (strain ATCC 38327)</name>
    <name type="common">Allomyces javanicus var. macrogynus</name>
    <dbReference type="NCBI Taxonomy" id="578462"/>
    <lineage>
        <taxon>Eukaryota</taxon>
        <taxon>Fungi</taxon>
        <taxon>Fungi incertae sedis</taxon>
        <taxon>Blastocladiomycota</taxon>
        <taxon>Blastocladiomycetes</taxon>
        <taxon>Blastocladiales</taxon>
        <taxon>Blastocladiaceae</taxon>
        <taxon>Allomyces</taxon>
    </lineage>
</organism>
<keyword evidence="6" id="KW-1185">Reference proteome</keyword>
<dbReference type="OrthoDB" id="241340at2759"/>
<reference evidence="6" key="2">
    <citation type="submission" date="2009-11" db="EMBL/GenBank/DDBJ databases">
        <title>The Genome Sequence of Allomyces macrogynus strain ATCC 38327.</title>
        <authorList>
            <consortium name="The Broad Institute Genome Sequencing Platform"/>
            <person name="Russ C."/>
            <person name="Cuomo C."/>
            <person name="Shea T."/>
            <person name="Young S.K."/>
            <person name="Zeng Q."/>
            <person name="Koehrsen M."/>
            <person name="Haas B."/>
            <person name="Borodovsky M."/>
            <person name="Guigo R."/>
            <person name="Alvarado L."/>
            <person name="Berlin A."/>
            <person name="Borenstein D."/>
            <person name="Chen Z."/>
            <person name="Engels R."/>
            <person name="Freedman E."/>
            <person name="Gellesch M."/>
            <person name="Goldberg J."/>
            <person name="Griggs A."/>
            <person name="Gujja S."/>
            <person name="Heiman D."/>
            <person name="Hepburn T."/>
            <person name="Howarth C."/>
            <person name="Jen D."/>
            <person name="Larson L."/>
            <person name="Lewis B."/>
            <person name="Mehta T."/>
            <person name="Park D."/>
            <person name="Pearson M."/>
            <person name="Roberts A."/>
            <person name="Saif S."/>
            <person name="Shenoy N."/>
            <person name="Sisk P."/>
            <person name="Stolte C."/>
            <person name="Sykes S."/>
            <person name="Walk T."/>
            <person name="White J."/>
            <person name="Yandava C."/>
            <person name="Burger G."/>
            <person name="Gray M.W."/>
            <person name="Holland P.W.H."/>
            <person name="King N."/>
            <person name="Lang F.B.F."/>
            <person name="Roger A.J."/>
            <person name="Ruiz-Trillo I."/>
            <person name="Lander E."/>
            <person name="Nusbaum C."/>
        </authorList>
    </citation>
    <scope>NUCLEOTIDE SEQUENCE [LARGE SCALE GENOMIC DNA]</scope>
    <source>
        <strain evidence="6">ATCC 38327</strain>
    </source>
</reference>
<dbReference type="CDD" id="cd18091">
    <property type="entry name" value="SpoU-like_TRM3-like"/>
    <property type="match status" value="1"/>
</dbReference>
<dbReference type="InterPro" id="IPR045330">
    <property type="entry name" value="TRM3/TARBP1"/>
</dbReference>
<proteinExistence type="predicted"/>
<dbReference type="GO" id="GO:0030488">
    <property type="term" value="P:tRNA methylation"/>
    <property type="evidence" value="ECO:0007669"/>
    <property type="project" value="InterPro"/>
</dbReference>
<keyword evidence="2" id="KW-0808">Transferase</keyword>
<feature type="region of interest" description="Disordered" evidence="3">
    <location>
        <begin position="1230"/>
        <end position="1259"/>
    </location>
</feature>
<dbReference type="InterPro" id="IPR001537">
    <property type="entry name" value="SpoU_MeTrfase"/>
</dbReference>
<evidence type="ECO:0000256" key="3">
    <source>
        <dbReference type="SAM" id="MobiDB-lite"/>
    </source>
</evidence>
<dbReference type="GO" id="GO:0003723">
    <property type="term" value="F:RNA binding"/>
    <property type="evidence" value="ECO:0007669"/>
    <property type="project" value="InterPro"/>
</dbReference>
<evidence type="ECO:0000259" key="4">
    <source>
        <dbReference type="Pfam" id="PF00588"/>
    </source>
</evidence>
<evidence type="ECO:0000313" key="5">
    <source>
        <dbReference type="EMBL" id="KNE65793.1"/>
    </source>
</evidence>
<dbReference type="InterPro" id="IPR044748">
    <property type="entry name" value="Trm3/TARBP1_C"/>
</dbReference>
<dbReference type="Gene3D" id="3.40.1280.10">
    <property type="match status" value="1"/>
</dbReference>